<accession>A0A6N2BGG6</accession>
<dbReference type="AlphaFoldDB" id="A0A6N2BGG6"/>
<protein>
    <submittedName>
        <fullName evidence="1">Uncharacterized protein</fullName>
    </submittedName>
</protein>
<name>A0A6N2BGG6_SOLCI</name>
<comment type="caution">
    <text evidence="1">The sequence shown here is derived from an EMBL/GenBank/DDBJ whole genome shotgun (WGS) entry which is preliminary data.</text>
</comment>
<gene>
    <name evidence="1" type="ORF">EJD97_013446</name>
</gene>
<proteinExistence type="predicted"/>
<dbReference type="EMBL" id="RXGB01003443">
    <property type="protein sequence ID" value="TMW92149.1"/>
    <property type="molecule type" value="Genomic_DNA"/>
</dbReference>
<organism evidence="1">
    <name type="scientific">Solanum chilense</name>
    <name type="common">Tomato</name>
    <name type="synonym">Lycopersicon chilense</name>
    <dbReference type="NCBI Taxonomy" id="4083"/>
    <lineage>
        <taxon>Eukaryota</taxon>
        <taxon>Viridiplantae</taxon>
        <taxon>Streptophyta</taxon>
        <taxon>Embryophyta</taxon>
        <taxon>Tracheophyta</taxon>
        <taxon>Spermatophyta</taxon>
        <taxon>Magnoliopsida</taxon>
        <taxon>eudicotyledons</taxon>
        <taxon>Gunneridae</taxon>
        <taxon>Pentapetalae</taxon>
        <taxon>asterids</taxon>
        <taxon>lamiids</taxon>
        <taxon>Solanales</taxon>
        <taxon>Solanaceae</taxon>
        <taxon>Solanoideae</taxon>
        <taxon>Solaneae</taxon>
        <taxon>Solanum</taxon>
        <taxon>Solanum subgen. Lycopersicon</taxon>
    </lineage>
</organism>
<reference evidence="1" key="1">
    <citation type="submission" date="2019-05" db="EMBL/GenBank/DDBJ databases">
        <title>The de novo reference genome and transcriptome assemblies of the wild tomato species Solanum chilense.</title>
        <authorList>
            <person name="Stam R."/>
            <person name="Nosenko T."/>
            <person name="Hoerger A.C."/>
            <person name="Stephan W."/>
            <person name="Seidel M.A."/>
            <person name="Kuhn J.M.M."/>
            <person name="Haberer G."/>
            <person name="Tellier A."/>
        </authorList>
    </citation>
    <scope>NUCLEOTIDE SEQUENCE</scope>
    <source>
        <tissue evidence="1">Mature leaves</tissue>
    </source>
</reference>
<sequence length="83" mass="9157">MMYIRNSWRSPSQGLAQVAKVEGSSSLASCELSLIFKWTLCLVPRVGPRLISRLSRKRSCSAIRFPLAYLYISKCVGCSSGAI</sequence>
<evidence type="ECO:0000313" key="1">
    <source>
        <dbReference type="EMBL" id="TMW92149.1"/>
    </source>
</evidence>